<protein>
    <submittedName>
        <fullName evidence="4">Cytochrome P450</fullName>
    </submittedName>
</protein>
<reference evidence="4 5" key="1">
    <citation type="submission" date="2018-12" db="EMBL/GenBank/DDBJ databases">
        <title>YIM 101343 draft genome.</title>
        <authorList>
            <person name="Chen X."/>
        </authorList>
    </citation>
    <scope>NUCLEOTIDE SEQUENCE [LARGE SCALE GENOMIC DNA]</scope>
    <source>
        <strain evidence="4 5">YIM 101343</strain>
    </source>
</reference>
<dbReference type="InterPro" id="IPR017972">
    <property type="entry name" value="Cyt_P450_CS"/>
</dbReference>
<feature type="binding site" description="axial binding residue" evidence="2">
    <location>
        <position position="350"/>
    </location>
    <ligand>
        <name>heme</name>
        <dbReference type="ChEBI" id="CHEBI:30413"/>
    </ligand>
    <ligandPart>
        <name>Fe</name>
        <dbReference type="ChEBI" id="CHEBI:18248"/>
    </ligandPart>
</feature>
<dbReference type="PANTHER" id="PTHR46696">
    <property type="entry name" value="P450, PUTATIVE (EUROFUNG)-RELATED"/>
    <property type="match status" value="1"/>
</dbReference>
<keyword evidence="3" id="KW-0560">Oxidoreductase</keyword>
<comment type="caution">
    <text evidence="4">The sequence shown here is derived from an EMBL/GenBank/DDBJ whole genome shotgun (WGS) entry which is preliminary data.</text>
</comment>
<evidence type="ECO:0000256" key="1">
    <source>
        <dbReference type="ARBA" id="ARBA00010617"/>
    </source>
</evidence>
<evidence type="ECO:0000256" key="2">
    <source>
        <dbReference type="PIRSR" id="PIRSR602401-1"/>
    </source>
</evidence>
<keyword evidence="2 3" id="KW-0479">Metal-binding</keyword>
<dbReference type="GO" id="GO:0005506">
    <property type="term" value="F:iron ion binding"/>
    <property type="evidence" value="ECO:0007669"/>
    <property type="project" value="InterPro"/>
</dbReference>
<dbReference type="RefSeq" id="WP_126120123.1">
    <property type="nucleotide sequence ID" value="NZ_RXHJ01000005.1"/>
</dbReference>
<dbReference type="Gene3D" id="1.10.630.10">
    <property type="entry name" value="Cytochrome P450"/>
    <property type="match status" value="1"/>
</dbReference>
<dbReference type="GO" id="GO:0016705">
    <property type="term" value="F:oxidoreductase activity, acting on paired donors, with incorporation or reduction of molecular oxygen"/>
    <property type="evidence" value="ECO:0007669"/>
    <property type="project" value="InterPro"/>
</dbReference>
<dbReference type="AlphaFoldDB" id="A0A3S0B507"/>
<proteinExistence type="inferred from homology"/>
<accession>A0A3S0B507</accession>
<dbReference type="PANTHER" id="PTHR46696:SF1">
    <property type="entry name" value="CYTOCHROME P450 YJIB-RELATED"/>
    <property type="match status" value="1"/>
</dbReference>
<dbReference type="GO" id="GO:0020037">
    <property type="term" value="F:heme binding"/>
    <property type="evidence" value="ECO:0007669"/>
    <property type="project" value="InterPro"/>
</dbReference>
<evidence type="ECO:0000313" key="4">
    <source>
        <dbReference type="EMBL" id="RSZ64250.1"/>
    </source>
</evidence>
<keyword evidence="2 3" id="KW-0408">Iron</keyword>
<dbReference type="Pfam" id="PF00067">
    <property type="entry name" value="p450"/>
    <property type="match status" value="1"/>
</dbReference>
<evidence type="ECO:0000313" key="5">
    <source>
        <dbReference type="Proteomes" id="UP000274907"/>
    </source>
</evidence>
<comment type="similarity">
    <text evidence="1 3">Belongs to the cytochrome P450 family.</text>
</comment>
<name>A0A3S0B507_9CORY</name>
<dbReference type="SUPFAM" id="SSF48264">
    <property type="entry name" value="Cytochrome P450"/>
    <property type="match status" value="1"/>
</dbReference>
<comment type="cofactor">
    <cofactor evidence="2">
        <name>heme</name>
        <dbReference type="ChEBI" id="CHEBI:30413"/>
    </cofactor>
</comment>
<dbReference type="Proteomes" id="UP000274907">
    <property type="component" value="Unassembled WGS sequence"/>
</dbReference>
<sequence>MSAPSSTTTGITAPQSDIDLFSDEVLSVNDDAVFAQLRELGPVVYLPANDAYAITHYGEVRAALSDPVTFSSKAVAFNPQMNEILSGTSLAADPPEHGKLRAILTDNLSPRAMRGMKDDINASARQLVSELIQQDSFDGMADMAVAFPVSVVLDLIGVQGDLRERILPWGEAAFNLLGPLNERAQASFPVAGELFKWTHEEMQGADLAEGSIGRAIFEASERGDISPESFGYIVHQILAAGMDTTITTIGNALVLLGQHPEQFQKLREDVSLVPSALAEVLRLRTPAPVFGRRATTDVVVGGTLIPAGSQVAMCYGAANMDPQKFENPDVFDITRNAVDHIGFGYGIHSCAGQGLAKLEINGLLTAWAQQVEDYRIGAVVPRLNNFTRPYESIEITDIRRA</sequence>
<dbReference type="OrthoDB" id="502624at2"/>
<keyword evidence="3" id="KW-0503">Monooxygenase</keyword>
<gene>
    <name evidence="4" type="ORF">EAH68_04410</name>
</gene>
<keyword evidence="2 3" id="KW-0349">Heme</keyword>
<organism evidence="4 5">
    <name type="scientific">Corynebacterium hylobatis</name>
    <dbReference type="NCBI Taxonomy" id="1859290"/>
    <lineage>
        <taxon>Bacteria</taxon>
        <taxon>Bacillati</taxon>
        <taxon>Actinomycetota</taxon>
        <taxon>Actinomycetes</taxon>
        <taxon>Mycobacteriales</taxon>
        <taxon>Corynebacteriaceae</taxon>
        <taxon>Corynebacterium</taxon>
    </lineage>
</organism>
<dbReference type="PRINTS" id="PR00463">
    <property type="entry name" value="EP450I"/>
</dbReference>
<keyword evidence="5" id="KW-1185">Reference proteome</keyword>
<dbReference type="EMBL" id="RXHJ01000005">
    <property type="protein sequence ID" value="RSZ64250.1"/>
    <property type="molecule type" value="Genomic_DNA"/>
</dbReference>
<dbReference type="InterPro" id="IPR036396">
    <property type="entry name" value="Cyt_P450_sf"/>
</dbReference>
<dbReference type="PRINTS" id="PR00385">
    <property type="entry name" value="P450"/>
</dbReference>
<dbReference type="InterPro" id="IPR002401">
    <property type="entry name" value="Cyt_P450_E_grp-I"/>
</dbReference>
<dbReference type="GO" id="GO:0004497">
    <property type="term" value="F:monooxygenase activity"/>
    <property type="evidence" value="ECO:0007669"/>
    <property type="project" value="UniProtKB-KW"/>
</dbReference>
<dbReference type="PROSITE" id="PS00086">
    <property type="entry name" value="CYTOCHROME_P450"/>
    <property type="match status" value="1"/>
</dbReference>
<dbReference type="InterPro" id="IPR001128">
    <property type="entry name" value="Cyt_P450"/>
</dbReference>
<evidence type="ECO:0000256" key="3">
    <source>
        <dbReference type="RuleBase" id="RU000461"/>
    </source>
</evidence>